<organism evidence="2 3">
    <name type="scientific">Penicillium chermesinum</name>
    <dbReference type="NCBI Taxonomy" id="63820"/>
    <lineage>
        <taxon>Eukaryota</taxon>
        <taxon>Fungi</taxon>
        <taxon>Dikarya</taxon>
        <taxon>Ascomycota</taxon>
        <taxon>Pezizomycotina</taxon>
        <taxon>Eurotiomycetes</taxon>
        <taxon>Eurotiomycetidae</taxon>
        <taxon>Eurotiales</taxon>
        <taxon>Aspergillaceae</taxon>
        <taxon>Penicillium</taxon>
    </lineage>
</organism>
<reference evidence="2" key="2">
    <citation type="journal article" date="2023" name="IMA Fungus">
        <title>Comparative genomic study of the Penicillium genus elucidates a diverse pangenome and 15 lateral gene transfer events.</title>
        <authorList>
            <person name="Petersen C."/>
            <person name="Sorensen T."/>
            <person name="Nielsen M.R."/>
            <person name="Sondergaard T.E."/>
            <person name="Sorensen J.L."/>
            <person name="Fitzpatrick D.A."/>
            <person name="Frisvad J.C."/>
            <person name="Nielsen K.L."/>
        </authorList>
    </citation>
    <scope>NUCLEOTIDE SEQUENCE</scope>
    <source>
        <strain evidence="2">IBT 19713</strain>
    </source>
</reference>
<evidence type="ECO:0000259" key="1">
    <source>
        <dbReference type="PROSITE" id="PS50181"/>
    </source>
</evidence>
<dbReference type="RefSeq" id="XP_058332591.1">
    <property type="nucleotide sequence ID" value="XM_058473588.1"/>
</dbReference>
<dbReference type="Pfam" id="PF24969">
    <property type="entry name" value="LRR_15"/>
    <property type="match status" value="1"/>
</dbReference>
<dbReference type="InterPro" id="IPR001810">
    <property type="entry name" value="F-box_dom"/>
</dbReference>
<dbReference type="EMBL" id="JAPQKS010000003">
    <property type="protein sequence ID" value="KAJ5239672.1"/>
    <property type="molecule type" value="Genomic_DNA"/>
</dbReference>
<dbReference type="AlphaFoldDB" id="A0A9W9P8B5"/>
<feature type="domain" description="F-box" evidence="1">
    <location>
        <begin position="1"/>
        <end position="45"/>
    </location>
</feature>
<dbReference type="InterPro" id="IPR056867">
    <property type="entry name" value="LRR_15"/>
</dbReference>
<evidence type="ECO:0000313" key="2">
    <source>
        <dbReference type="EMBL" id="KAJ5239672.1"/>
    </source>
</evidence>
<proteinExistence type="predicted"/>
<evidence type="ECO:0000313" key="3">
    <source>
        <dbReference type="Proteomes" id="UP001150941"/>
    </source>
</evidence>
<dbReference type="PROSITE" id="PS50181">
    <property type="entry name" value="FBOX"/>
    <property type="match status" value="1"/>
</dbReference>
<dbReference type="Proteomes" id="UP001150941">
    <property type="component" value="Unassembled WGS sequence"/>
</dbReference>
<reference evidence="2" key="1">
    <citation type="submission" date="2022-11" db="EMBL/GenBank/DDBJ databases">
        <authorList>
            <person name="Petersen C."/>
        </authorList>
    </citation>
    <scope>NUCLEOTIDE SEQUENCE</scope>
    <source>
        <strain evidence="2">IBT 19713</strain>
    </source>
</reference>
<protein>
    <recommendedName>
        <fullName evidence="1">F-box domain-containing protein</fullName>
    </recommendedName>
</protein>
<gene>
    <name evidence="2" type="ORF">N7468_004291</name>
</gene>
<dbReference type="SUPFAM" id="SSF81383">
    <property type="entry name" value="F-box domain"/>
    <property type="match status" value="1"/>
</dbReference>
<keyword evidence="3" id="KW-1185">Reference proteome</keyword>
<dbReference type="CDD" id="cd09917">
    <property type="entry name" value="F-box_SF"/>
    <property type="match status" value="1"/>
</dbReference>
<accession>A0A9W9P8B5</accession>
<dbReference type="GeneID" id="83200891"/>
<comment type="caution">
    <text evidence="2">The sequence shown here is derived from an EMBL/GenBank/DDBJ whole genome shotgun (WGS) entry which is preliminary data.</text>
</comment>
<dbReference type="InterPro" id="IPR036047">
    <property type="entry name" value="F-box-like_dom_sf"/>
</dbReference>
<name>A0A9W9P8B5_9EURO</name>
<dbReference type="OrthoDB" id="2520703at2759"/>
<sequence>MLLNNLPLEILELIVLHVSVRDLCHVIATSHRLCDLLQPRLFTNVKLSDIYGCKEGPALSYRVSKFLYAVVRNPRLAHHVRTLEVSGWNVNGFDIEYREEEKKARFDRGLAEKLVEEPHGYTEGERAQWLEDLEEFQTEAWVALLLPKLEKIWKLSLDWPQDSTHILNMFRKAGDRSEPVFLISRKEDGGSIPAYFLNPFFKFPSMRKLGCSRLRDQKREEWGPELGNDEPPLEKDVLQPYCSNITAIDIAQACCFDGLREWIQACKTLKSFRTSLLLHKSTLEAIWIDRSSFGDGNDGWMGSFAEFTALKALAITLPGLVGVAYGGNRHEDPPRKLRKLQDVLPSSLETLYLDLDERFCFSQALDDLSDLVASREFPQLVTIHLNRVIKHENREKVAWLKKVCEKAGVQGFFSHKHRGYRYDVLWMLSNRSLEPIWPFNRAEDLGWYFLEASDTK</sequence>